<evidence type="ECO:0000313" key="9">
    <source>
        <dbReference type="EMBL" id="EKO50028.1"/>
    </source>
</evidence>
<accession>A0A828Y4T6</accession>
<evidence type="ECO:0000256" key="6">
    <source>
        <dbReference type="PROSITE-ProRule" id="PRU10007"/>
    </source>
</evidence>
<dbReference type="FunFam" id="3.40.309.10:FF:000025">
    <property type="entry name" value="Aldehyde dehydrogenase"/>
    <property type="match status" value="1"/>
</dbReference>
<dbReference type="GO" id="GO:0005737">
    <property type="term" value="C:cytoplasm"/>
    <property type="evidence" value="ECO:0007669"/>
    <property type="project" value="TreeGrafter"/>
</dbReference>
<dbReference type="AlphaFoldDB" id="A0A828Y4T6"/>
<dbReference type="CDD" id="cd07134">
    <property type="entry name" value="ALDH_AlkH-like"/>
    <property type="match status" value="1"/>
</dbReference>
<protein>
    <recommendedName>
        <fullName evidence="4">Aldehyde dehydrogenase</fullName>
    </recommendedName>
</protein>
<dbReference type="FunFam" id="3.40.605.10:FF:000004">
    <property type="entry name" value="Aldehyde dehydrogenase"/>
    <property type="match status" value="1"/>
</dbReference>
<dbReference type="PROSITE" id="PS00070">
    <property type="entry name" value="ALDEHYDE_DEHYDR_CYS"/>
    <property type="match status" value="1"/>
</dbReference>
<comment type="similarity">
    <text evidence="1 4 7">Belongs to the aldehyde dehydrogenase family.</text>
</comment>
<dbReference type="InterPro" id="IPR016163">
    <property type="entry name" value="Ald_DH_C"/>
</dbReference>
<evidence type="ECO:0000259" key="8">
    <source>
        <dbReference type="Pfam" id="PF00171"/>
    </source>
</evidence>
<dbReference type="GO" id="GO:0006081">
    <property type="term" value="P:aldehyde metabolic process"/>
    <property type="evidence" value="ECO:0007669"/>
    <property type="project" value="InterPro"/>
</dbReference>
<evidence type="ECO:0000256" key="5">
    <source>
        <dbReference type="PIRSR" id="PIRSR036492-1"/>
    </source>
</evidence>
<dbReference type="InterPro" id="IPR016160">
    <property type="entry name" value="Ald_DH_CS_CYS"/>
</dbReference>
<sequence length="506" mass="56487">MRAVPKNEFLNYTRGALSMPTLQESPVKLPNSNQTPSVDKTEIERVFNLQKKHFHKVMKLTTAGQRIQRLKKLKEAIFKYSPEIEKAVNSDFRKSEREVDITEIMPSISEINDAIKHVRRWMKPVDVKTPMTLFGSKSQIIYEPRGVVLIIGPWNYPFYLTFAPLAAAIAAGNTVLIKPSEFTPVTSNLIQKIISEVFPKEEVAVFEGDYQVSGALMELPLDHIFFTGSTHVGKIVMTAAAKHLTTVTLELGGKSPAIIDKSADIKKAAKKLIWGKVLNAGQTCVAPDYLLIPNELVKPFVEEAKTVVKEFYGNGSLKENLDFCRIVNDRNFNRVSGYIHEAVEKGAKIEMGGDTDASQNYIEPTLLSNVPENSNIMEDEIFGPVLPMIPYTNLDEAIEKINSKPKPLALYIFGKKDRSIKKILKETSSGGVAVNDVILHLANPNLPFGGVNHSGHGSYHGYFGFKAFSHERSVLRQAALSSIDLMYPPYTNFVKRLVSFTKKFLV</sequence>
<evidence type="ECO:0000256" key="1">
    <source>
        <dbReference type="ARBA" id="ARBA00009986"/>
    </source>
</evidence>
<dbReference type="SUPFAM" id="SSF53720">
    <property type="entry name" value="ALDH-like"/>
    <property type="match status" value="1"/>
</dbReference>
<dbReference type="GO" id="GO:0004029">
    <property type="term" value="F:aldehyde dehydrogenase (NAD+) activity"/>
    <property type="evidence" value="ECO:0007669"/>
    <property type="project" value="TreeGrafter"/>
</dbReference>
<name>A0A828Y4T6_9LEPT</name>
<evidence type="ECO:0000256" key="2">
    <source>
        <dbReference type="ARBA" id="ARBA00023002"/>
    </source>
</evidence>
<keyword evidence="2 4" id="KW-0560">Oxidoreductase</keyword>
<feature type="domain" description="Aldehyde dehydrogenase" evidence="8">
    <location>
        <begin position="31"/>
        <end position="473"/>
    </location>
</feature>
<dbReference type="PROSITE" id="PS00687">
    <property type="entry name" value="ALDEHYDE_DEHYDR_GLU"/>
    <property type="match status" value="1"/>
</dbReference>
<dbReference type="InterPro" id="IPR016161">
    <property type="entry name" value="Ald_DH/histidinol_DH"/>
</dbReference>
<dbReference type="Proteomes" id="UP000006339">
    <property type="component" value="Unassembled WGS sequence"/>
</dbReference>
<dbReference type="PANTHER" id="PTHR43570">
    <property type="entry name" value="ALDEHYDE DEHYDROGENASE"/>
    <property type="match status" value="1"/>
</dbReference>
<proteinExistence type="inferred from homology"/>
<dbReference type="PANTHER" id="PTHR43570:SF20">
    <property type="entry name" value="ALDEHYDE DEHYDROGENASE ALDX-RELATED"/>
    <property type="match status" value="1"/>
</dbReference>
<dbReference type="InterPro" id="IPR016162">
    <property type="entry name" value="Ald_DH_N"/>
</dbReference>
<dbReference type="PIRSF" id="PIRSF036492">
    <property type="entry name" value="ALDH"/>
    <property type="match status" value="1"/>
</dbReference>
<dbReference type="Pfam" id="PF00171">
    <property type="entry name" value="Aldedh"/>
    <property type="match status" value="1"/>
</dbReference>
<keyword evidence="3" id="KW-0520">NAD</keyword>
<reference evidence="9" key="1">
    <citation type="submission" date="2012-10" db="EMBL/GenBank/DDBJ databases">
        <authorList>
            <person name="Harkins D.M."/>
            <person name="Durkin A.S."/>
            <person name="Brinkac L.M."/>
            <person name="Selengut J.D."/>
            <person name="Sanka R."/>
            <person name="DePew J."/>
            <person name="Purushe J."/>
            <person name="Picardeau M."/>
            <person name="Werts C."/>
            <person name="Goarant C."/>
            <person name="Vinetz J.M."/>
            <person name="Sutton G.G."/>
            <person name="Nelson W.C."/>
            <person name="Fouts D.E."/>
        </authorList>
    </citation>
    <scope>NUCLEOTIDE SEQUENCE [LARGE SCALE GENOMIC DNA]</scope>
    <source>
        <strain evidence="9">200802841</strain>
    </source>
</reference>
<keyword evidence="10" id="KW-1185">Reference proteome</keyword>
<comment type="caution">
    <text evidence="9">The sequence shown here is derived from an EMBL/GenBank/DDBJ whole genome shotgun (WGS) entry which is preliminary data.</text>
</comment>
<evidence type="ECO:0000313" key="10">
    <source>
        <dbReference type="Proteomes" id="UP000006339"/>
    </source>
</evidence>
<dbReference type="InterPro" id="IPR015590">
    <property type="entry name" value="Aldehyde_DH_dom"/>
</dbReference>
<dbReference type="EMBL" id="AKWH02000069">
    <property type="protein sequence ID" value="EKO50028.1"/>
    <property type="molecule type" value="Genomic_DNA"/>
</dbReference>
<gene>
    <name evidence="9" type="ORF">LEP1GSC131_1810</name>
</gene>
<evidence type="ECO:0000256" key="7">
    <source>
        <dbReference type="RuleBase" id="RU003345"/>
    </source>
</evidence>
<feature type="active site" evidence="5">
    <location>
        <position position="284"/>
    </location>
</feature>
<dbReference type="InterPro" id="IPR029510">
    <property type="entry name" value="Ald_DH_CS_GLU"/>
</dbReference>
<evidence type="ECO:0000256" key="3">
    <source>
        <dbReference type="ARBA" id="ARBA00023027"/>
    </source>
</evidence>
<feature type="active site" evidence="5 6">
    <location>
        <position position="250"/>
    </location>
</feature>
<dbReference type="Gene3D" id="3.40.605.10">
    <property type="entry name" value="Aldehyde Dehydrogenase, Chain A, domain 1"/>
    <property type="match status" value="1"/>
</dbReference>
<organism evidence="9 10">
    <name type="scientific">Leptospira kirschneri str. 200802841</name>
    <dbReference type="NCBI Taxonomy" id="1193047"/>
    <lineage>
        <taxon>Bacteria</taxon>
        <taxon>Pseudomonadati</taxon>
        <taxon>Spirochaetota</taxon>
        <taxon>Spirochaetia</taxon>
        <taxon>Leptospirales</taxon>
        <taxon>Leptospiraceae</taxon>
        <taxon>Leptospira</taxon>
    </lineage>
</organism>
<dbReference type="Gene3D" id="3.40.309.10">
    <property type="entry name" value="Aldehyde Dehydrogenase, Chain A, domain 2"/>
    <property type="match status" value="1"/>
</dbReference>
<dbReference type="InterPro" id="IPR012394">
    <property type="entry name" value="Aldehyde_DH_NAD(P)"/>
</dbReference>
<evidence type="ECO:0000256" key="4">
    <source>
        <dbReference type="PIRNR" id="PIRNR036492"/>
    </source>
</evidence>